<feature type="transmembrane region" description="Helical" evidence="7">
    <location>
        <begin position="190"/>
        <end position="209"/>
    </location>
</feature>
<feature type="transmembrane region" description="Helical" evidence="7">
    <location>
        <begin position="246"/>
        <end position="264"/>
    </location>
</feature>
<feature type="transmembrane region" description="Helical" evidence="7">
    <location>
        <begin position="501"/>
        <end position="524"/>
    </location>
</feature>
<organism evidence="8 9">
    <name type="scientific">Halostreptopolyspora alba</name>
    <dbReference type="NCBI Taxonomy" id="2487137"/>
    <lineage>
        <taxon>Bacteria</taxon>
        <taxon>Bacillati</taxon>
        <taxon>Actinomycetota</taxon>
        <taxon>Actinomycetes</taxon>
        <taxon>Streptosporangiales</taxon>
        <taxon>Nocardiopsidaceae</taxon>
        <taxon>Halostreptopolyspora</taxon>
    </lineage>
</organism>
<keyword evidence="5 7" id="KW-0472">Membrane</keyword>
<dbReference type="GO" id="GO:0015112">
    <property type="term" value="F:nitrate transmembrane transporter activity"/>
    <property type="evidence" value="ECO:0007669"/>
    <property type="project" value="InterPro"/>
</dbReference>
<name>A0A3N0EGK4_9ACTN</name>
<gene>
    <name evidence="8" type="ORF">EFW17_03845</name>
</gene>
<feature type="transmembrane region" description="Helical" evidence="7">
    <location>
        <begin position="358"/>
        <end position="382"/>
    </location>
</feature>
<feature type="region of interest" description="Disordered" evidence="6">
    <location>
        <begin position="1"/>
        <end position="81"/>
    </location>
</feature>
<feature type="transmembrane region" description="Helical" evidence="7">
    <location>
        <begin position="424"/>
        <end position="444"/>
    </location>
</feature>
<dbReference type="Gene3D" id="1.20.1250.20">
    <property type="entry name" value="MFS general substrate transporter like domains"/>
    <property type="match status" value="1"/>
</dbReference>
<evidence type="ECO:0000256" key="2">
    <source>
        <dbReference type="ARBA" id="ARBA00008432"/>
    </source>
</evidence>
<dbReference type="InterPro" id="IPR044772">
    <property type="entry name" value="NO3_transporter"/>
</dbReference>
<evidence type="ECO:0000256" key="5">
    <source>
        <dbReference type="ARBA" id="ARBA00023136"/>
    </source>
</evidence>
<sequence length="575" mass="61585">MTATHPRLRGQGELAQPAAPTVLAQQRTHRRRVQRRHPVTVSTPGTPAHRARRGDPSHTPTGAPPHTHRHGRSHRGGTTTVNPLFRQCYRATRSGNGGFLASVTQPHTNEEGHAVTSETTTSHRRWGGRWIEHWDPEDHEFWRATGRPVARRNLWASILAEHLGFSIWSMWSVLVLFMEPEHGFTFTAEQKFLLVSVVSLVGAVLRVPYTLAVPIFGGRNWTLISAAALLVPTGLAFYLMHNPHTPFWLFVLLAATAGLGGGNFSSSMANINQYFPEREKGWALGLNAGGGNIGVATVQLVGLGVIALFTASAGAVVPLLYAPLLLLALWVAFTRMNNLATARTDTKAQLAATKDKHFWIMSVLYIATFGSFIGFGFAFGLLLQNQFDRTALEAASVAFLGPALGSLIRPVGGWLADRYGGARITLATFATMAAGTGLITVAVVTDSLALFVATFIVLVLFTGIGNGSTYKMVPNIYAAKAQDQIAAGAPREETLAQNKRIASSMLGLIGAVGALGGVAINLVFRESFGATGSATPAFLAFLAFYAVCAVLTHVVYVRTPSHAPSNPAAPQQVSS</sequence>
<comment type="similarity">
    <text evidence="2">Belongs to the major facilitator superfamily. Nitrate/nitrite porter (TC 2.A.1.8) family.</text>
</comment>
<keyword evidence="3 7" id="KW-0812">Transmembrane</keyword>
<evidence type="ECO:0000313" key="8">
    <source>
        <dbReference type="EMBL" id="RNL86995.1"/>
    </source>
</evidence>
<proteinExistence type="inferred from homology"/>
<evidence type="ECO:0000313" key="9">
    <source>
        <dbReference type="Proteomes" id="UP000269198"/>
    </source>
</evidence>
<dbReference type="AlphaFoldDB" id="A0A3N0EGK4"/>
<dbReference type="SUPFAM" id="SSF103473">
    <property type="entry name" value="MFS general substrate transporter"/>
    <property type="match status" value="1"/>
</dbReference>
<feature type="compositionally biased region" description="Basic residues" evidence="6">
    <location>
        <begin position="66"/>
        <end position="75"/>
    </location>
</feature>
<dbReference type="OrthoDB" id="9771451at2"/>
<keyword evidence="9" id="KW-1185">Reference proteome</keyword>
<comment type="subcellular location">
    <subcellularLocation>
        <location evidence="1">Membrane</location>
        <topology evidence="1">Multi-pass membrane protein</topology>
    </subcellularLocation>
</comment>
<feature type="compositionally biased region" description="Basic residues" evidence="6">
    <location>
        <begin position="27"/>
        <end position="38"/>
    </location>
</feature>
<feature type="transmembrane region" description="Helical" evidence="7">
    <location>
        <begin position="284"/>
        <end position="309"/>
    </location>
</feature>
<dbReference type="InterPro" id="IPR036259">
    <property type="entry name" value="MFS_trans_sf"/>
</dbReference>
<dbReference type="InterPro" id="IPR011701">
    <property type="entry name" value="MFS"/>
</dbReference>
<evidence type="ECO:0000256" key="7">
    <source>
        <dbReference type="SAM" id="Phobius"/>
    </source>
</evidence>
<protein>
    <submittedName>
        <fullName evidence="8">NarK/NasA family nitrate transporter</fullName>
    </submittedName>
</protein>
<feature type="transmembrane region" description="Helical" evidence="7">
    <location>
        <begin position="394"/>
        <end position="412"/>
    </location>
</feature>
<keyword evidence="4 7" id="KW-1133">Transmembrane helix</keyword>
<evidence type="ECO:0000256" key="3">
    <source>
        <dbReference type="ARBA" id="ARBA00022692"/>
    </source>
</evidence>
<feature type="transmembrane region" description="Helical" evidence="7">
    <location>
        <begin position="315"/>
        <end position="337"/>
    </location>
</feature>
<accession>A0A3N0EGK4</accession>
<feature type="transmembrane region" description="Helical" evidence="7">
    <location>
        <begin position="221"/>
        <end position="240"/>
    </location>
</feature>
<dbReference type="CDD" id="cd17341">
    <property type="entry name" value="MFS_NRT2_like"/>
    <property type="match status" value="1"/>
</dbReference>
<evidence type="ECO:0000256" key="1">
    <source>
        <dbReference type="ARBA" id="ARBA00004141"/>
    </source>
</evidence>
<feature type="transmembrane region" description="Helical" evidence="7">
    <location>
        <begin position="154"/>
        <end position="178"/>
    </location>
</feature>
<feature type="transmembrane region" description="Helical" evidence="7">
    <location>
        <begin position="450"/>
        <end position="470"/>
    </location>
</feature>
<dbReference type="PANTHER" id="PTHR23515">
    <property type="entry name" value="HIGH-AFFINITY NITRATE TRANSPORTER 2.3"/>
    <property type="match status" value="1"/>
</dbReference>
<dbReference type="Pfam" id="PF07690">
    <property type="entry name" value="MFS_1"/>
    <property type="match status" value="1"/>
</dbReference>
<evidence type="ECO:0000256" key="6">
    <source>
        <dbReference type="SAM" id="MobiDB-lite"/>
    </source>
</evidence>
<dbReference type="GO" id="GO:0016020">
    <property type="term" value="C:membrane"/>
    <property type="evidence" value="ECO:0007669"/>
    <property type="project" value="UniProtKB-SubCell"/>
</dbReference>
<evidence type="ECO:0000256" key="4">
    <source>
        <dbReference type="ARBA" id="ARBA00022989"/>
    </source>
</evidence>
<dbReference type="EMBL" id="RJMB01000002">
    <property type="protein sequence ID" value="RNL86995.1"/>
    <property type="molecule type" value="Genomic_DNA"/>
</dbReference>
<reference evidence="8 9" key="1">
    <citation type="submission" date="2018-11" db="EMBL/GenBank/DDBJ databases">
        <title>The genome draft of YIM 96095.</title>
        <authorList>
            <person name="Tang S.-K."/>
            <person name="Chunyu W.-X."/>
            <person name="Feng Y.-Z."/>
        </authorList>
    </citation>
    <scope>NUCLEOTIDE SEQUENCE [LARGE SCALE GENOMIC DNA]</scope>
    <source>
        <strain evidence="8 9">YIM 96095</strain>
    </source>
</reference>
<comment type="caution">
    <text evidence="8">The sequence shown here is derived from an EMBL/GenBank/DDBJ whole genome shotgun (WGS) entry which is preliminary data.</text>
</comment>
<feature type="transmembrane region" description="Helical" evidence="7">
    <location>
        <begin position="536"/>
        <end position="557"/>
    </location>
</feature>
<dbReference type="Proteomes" id="UP000269198">
    <property type="component" value="Unassembled WGS sequence"/>
</dbReference>